<reference evidence="2 3" key="1">
    <citation type="submission" date="2009-12" db="EMBL/GenBank/DDBJ databases">
        <authorList>
            <person name="Shrivastava S."/>
            <person name="Madupu R."/>
            <person name="Durkin A.S."/>
            <person name="Torralba M."/>
            <person name="Methe B."/>
            <person name="Sutton G.G."/>
            <person name="Strausberg R.L."/>
            <person name="Nelson K.E."/>
        </authorList>
    </citation>
    <scope>NUCLEOTIDE SEQUENCE [LARGE SCALE GENOMIC DNA]</scope>
    <source>
        <strain evidence="2 3">W5455</strain>
    </source>
</reference>
<evidence type="ECO:0000313" key="3">
    <source>
        <dbReference type="Proteomes" id="UP000006462"/>
    </source>
</evidence>
<keyword evidence="3" id="KW-1185">Reference proteome</keyword>
<evidence type="ECO:0000256" key="1">
    <source>
        <dbReference type="SAM" id="SignalP"/>
    </source>
</evidence>
<dbReference type="Gene3D" id="3.60.15.10">
    <property type="entry name" value="Ribonuclease Z/Hydroxyacylglutathione hydrolase-like"/>
    <property type="match status" value="1"/>
</dbReference>
<accession>A0ABM9ZRR6</accession>
<name>A0ABM9ZRR6_9BACT</name>
<sequence length="294" mass="30320">MKKSVRSALSALVLSASAASAASAAVTAPKVREVPLAAGVMAVFDYGDVKLHAYATGDALADEAYIVEGADALVGIELPSFTANLEAWKSYIGGLNKPMKDLFVSAHPAGASYAEGMTIYGTEAAKKAIAGGSTAAVAEGLHKAFGDEFHGGGDTASIAKVLAAGPVTLGGIEFILVEQGDTYDIVIPAINAVSTHMLGKHTHSIIGGAGHMDAMLKTLRGYREAQYAMILPAHSAPEGQDAVSEKIRYVEKLKELAASSASGEEFKKGAIAAFPQYDGLNYLDMTAAALFPAK</sequence>
<dbReference type="EMBL" id="ADFP01000124">
    <property type="protein sequence ID" value="EFB89616.1"/>
    <property type="molecule type" value="Genomic_DNA"/>
</dbReference>
<gene>
    <name evidence="2" type="ORF">HMPREF7215_0992</name>
</gene>
<evidence type="ECO:0000313" key="2">
    <source>
        <dbReference type="EMBL" id="EFB89616.1"/>
    </source>
</evidence>
<dbReference type="InterPro" id="IPR036866">
    <property type="entry name" value="RibonucZ/Hydroxyglut_hydro"/>
</dbReference>
<keyword evidence="1" id="KW-0732">Signal</keyword>
<organism evidence="2 3">
    <name type="scientific">Pyramidobacter piscolens W5455</name>
    <dbReference type="NCBI Taxonomy" id="352165"/>
    <lineage>
        <taxon>Bacteria</taxon>
        <taxon>Thermotogati</taxon>
        <taxon>Synergistota</taxon>
        <taxon>Synergistia</taxon>
        <taxon>Synergistales</taxon>
        <taxon>Dethiosulfovibrionaceae</taxon>
        <taxon>Pyramidobacter</taxon>
    </lineage>
</organism>
<protein>
    <submittedName>
        <fullName evidence="2">Uncharacterized protein</fullName>
    </submittedName>
</protein>
<comment type="caution">
    <text evidence="2">The sequence shown here is derived from an EMBL/GenBank/DDBJ whole genome shotgun (WGS) entry which is preliminary data.</text>
</comment>
<feature type="signal peptide" evidence="1">
    <location>
        <begin position="1"/>
        <end position="24"/>
    </location>
</feature>
<dbReference type="RefSeq" id="WP_009165903.1">
    <property type="nucleotide sequence ID" value="NZ_ADFP01000124.1"/>
</dbReference>
<dbReference type="Proteomes" id="UP000006462">
    <property type="component" value="Unassembled WGS sequence"/>
</dbReference>
<feature type="chain" id="PRO_5045075159" evidence="1">
    <location>
        <begin position="25"/>
        <end position="294"/>
    </location>
</feature>
<proteinExistence type="predicted"/>